<evidence type="ECO:0000313" key="2">
    <source>
        <dbReference type="Proteomes" id="UP000243459"/>
    </source>
</evidence>
<dbReference type="AlphaFoldDB" id="A0A1R3L5R1"/>
<reference evidence="2" key="1">
    <citation type="journal article" date="2017" name="Nat. Commun.">
        <title>The asparagus genome sheds light on the origin and evolution of a young Y chromosome.</title>
        <authorList>
            <person name="Harkess A."/>
            <person name="Zhou J."/>
            <person name="Xu C."/>
            <person name="Bowers J.E."/>
            <person name="Van der Hulst R."/>
            <person name="Ayyampalayam S."/>
            <person name="Mercati F."/>
            <person name="Riccardi P."/>
            <person name="McKain M.R."/>
            <person name="Kakrana A."/>
            <person name="Tang H."/>
            <person name="Ray J."/>
            <person name="Groenendijk J."/>
            <person name="Arikit S."/>
            <person name="Mathioni S.M."/>
            <person name="Nakano M."/>
            <person name="Shan H."/>
            <person name="Telgmann-Rauber A."/>
            <person name="Kanno A."/>
            <person name="Yue Z."/>
            <person name="Chen H."/>
            <person name="Li W."/>
            <person name="Chen Y."/>
            <person name="Xu X."/>
            <person name="Zhang Y."/>
            <person name="Luo S."/>
            <person name="Chen H."/>
            <person name="Gao J."/>
            <person name="Mao Z."/>
            <person name="Pires J.C."/>
            <person name="Luo M."/>
            <person name="Kudrna D."/>
            <person name="Wing R.A."/>
            <person name="Meyers B.C."/>
            <person name="Yi K."/>
            <person name="Kong H."/>
            <person name="Lavrijsen P."/>
            <person name="Sunseri F."/>
            <person name="Falavigna A."/>
            <person name="Ye Y."/>
            <person name="Leebens-Mack J.H."/>
            <person name="Chen G."/>
        </authorList>
    </citation>
    <scope>NUCLEOTIDE SEQUENCE [LARGE SCALE GENOMIC DNA]</scope>
    <source>
        <strain evidence="2">cv. DH0086</strain>
    </source>
</reference>
<proteinExistence type="predicted"/>
<dbReference type="Proteomes" id="UP000243459">
    <property type="component" value="Unassembled WGS sequence"/>
</dbReference>
<protein>
    <submittedName>
        <fullName evidence="1">Uncharacterized protein</fullName>
    </submittedName>
</protein>
<dbReference type="EMBL" id="KV863921">
    <property type="protein sequence ID" value="ONK54950.1"/>
    <property type="molecule type" value="Genomic_DNA"/>
</dbReference>
<evidence type="ECO:0000313" key="1">
    <source>
        <dbReference type="EMBL" id="ONK54950.1"/>
    </source>
</evidence>
<name>A0A1R3L5R1_ASPOF</name>
<dbReference type="Gramene" id="ONK54950">
    <property type="protein sequence ID" value="ONK54950"/>
    <property type="gene ID" value="A4U43_UnF9370"/>
</dbReference>
<gene>
    <name evidence="1" type="ORF">A4U43_UnF9370</name>
</gene>
<keyword evidence="2" id="KW-1185">Reference proteome</keyword>
<organism evidence="1 2">
    <name type="scientific">Asparagus officinalis</name>
    <name type="common">Garden asparagus</name>
    <dbReference type="NCBI Taxonomy" id="4686"/>
    <lineage>
        <taxon>Eukaryota</taxon>
        <taxon>Viridiplantae</taxon>
        <taxon>Streptophyta</taxon>
        <taxon>Embryophyta</taxon>
        <taxon>Tracheophyta</taxon>
        <taxon>Spermatophyta</taxon>
        <taxon>Magnoliopsida</taxon>
        <taxon>Liliopsida</taxon>
        <taxon>Asparagales</taxon>
        <taxon>Asparagaceae</taxon>
        <taxon>Asparagoideae</taxon>
        <taxon>Asparagus</taxon>
    </lineage>
</organism>
<sequence length="123" mass="13400">MAVEPSFLVPQSSDNSEDYGALRFEALYDGWSDGSQFKDPMAVVSIQASAFDLRPLPSTFDLNRLQASAFDLCILPSTSAISKPPPLTSAVFKATLSTDFKPLPSSSTDHQQQPPKIILLSFF</sequence>
<accession>A0A1R3L5R1</accession>